<dbReference type="GO" id="GO:0019148">
    <property type="term" value="F:D-cysteine desulfhydrase activity"/>
    <property type="evidence" value="ECO:0007669"/>
    <property type="project" value="TreeGrafter"/>
</dbReference>
<dbReference type="SUPFAM" id="SSF53686">
    <property type="entry name" value="Tryptophan synthase beta subunit-like PLP-dependent enzymes"/>
    <property type="match status" value="1"/>
</dbReference>
<evidence type="ECO:0000256" key="5">
    <source>
        <dbReference type="PIRSR" id="PIRSR006278-2"/>
    </source>
</evidence>
<comment type="similarity">
    <text evidence="2">Belongs to the ACC deaminase/D-cysteine desulfhydrase family.</text>
</comment>
<dbReference type="Pfam" id="PF00291">
    <property type="entry name" value="PALP"/>
    <property type="match status" value="1"/>
</dbReference>
<dbReference type="InterPro" id="IPR036052">
    <property type="entry name" value="TrpB-like_PALP_sf"/>
</dbReference>
<evidence type="ECO:0000313" key="8">
    <source>
        <dbReference type="EMBL" id="RJL21427.1"/>
    </source>
</evidence>
<name>A0A3A4A1V9_9ACTN</name>
<proteinExistence type="inferred from homology"/>
<evidence type="ECO:0000259" key="7">
    <source>
        <dbReference type="Pfam" id="PF00291"/>
    </source>
</evidence>
<dbReference type="AlphaFoldDB" id="A0A3A4A1V9"/>
<reference evidence="8 9" key="1">
    <citation type="submission" date="2018-09" db="EMBL/GenBank/DDBJ databases">
        <title>YIM 75507 draft genome.</title>
        <authorList>
            <person name="Tang S."/>
            <person name="Feng Y."/>
        </authorList>
    </citation>
    <scope>NUCLEOTIDE SEQUENCE [LARGE SCALE GENOMIC DNA]</scope>
    <source>
        <strain evidence="8 9">YIM 75507</strain>
    </source>
</reference>
<dbReference type="OrthoDB" id="9801249at2"/>
<evidence type="ECO:0000256" key="2">
    <source>
        <dbReference type="ARBA" id="ARBA00008639"/>
    </source>
</evidence>
<feature type="active site" description="Nucleophile" evidence="4">
    <location>
        <position position="95"/>
    </location>
</feature>
<feature type="modified residue" description="N6-(pyridoxal phosphate)lysine" evidence="5">
    <location>
        <position position="70"/>
    </location>
</feature>
<keyword evidence="9" id="KW-1185">Reference proteome</keyword>
<evidence type="ECO:0000256" key="4">
    <source>
        <dbReference type="PIRSR" id="PIRSR006278-1"/>
    </source>
</evidence>
<comment type="caution">
    <text evidence="8">The sequence shown here is derived from an EMBL/GenBank/DDBJ whole genome shotgun (WGS) entry which is preliminary data.</text>
</comment>
<dbReference type="Gene3D" id="3.40.50.1100">
    <property type="match status" value="2"/>
</dbReference>
<dbReference type="PIRSF" id="PIRSF006278">
    <property type="entry name" value="ACCD_DCysDesulf"/>
    <property type="match status" value="1"/>
</dbReference>
<gene>
    <name evidence="8" type="ORF">D5H75_37300</name>
</gene>
<comment type="cofactor">
    <cofactor evidence="1">
        <name>pyridoxal 5'-phosphate</name>
        <dbReference type="ChEBI" id="CHEBI:597326"/>
    </cofactor>
</comment>
<feature type="domain" description="Tryptophan synthase beta chain-like PALP" evidence="7">
    <location>
        <begin position="38"/>
        <end position="315"/>
    </location>
</feature>
<dbReference type="Proteomes" id="UP000265768">
    <property type="component" value="Unassembled WGS sequence"/>
</dbReference>
<dbReference type="EMBL" id="QZEY01000025">
    <property type="protein sequence ID" value="RJL21427.1"/>
    <property type="molecule type" value="Genomic_DNA"/>
</dbReference>
<feature type="region of interest" description="Disordered" evidence="6">
    <location>
        <begin position="1"/>
        <end position="23"/>
    </location>
</feature>
<keyword evidence="3 5" id="KW-0663">Pyridoxal phosphate</keyword>
<evidence type="ECO:0000256" key="6">
    <source>
        <dbReference type="SAM" id="MobiDB-lite"/>
    </source>
</evidence>
<feature type="compositionally biased region" description="Low complexity" evidence="6">
    <location>
        <begin position="1"/>
        <end position="14"/>
    </location>
</feature>
<dbReference type="InterPro" id="IPR001926">
    <property type="entry name" value="TrpB-like_PALP"/>
</dbReference>
<dbReference type="PANTHER" id="PTHR43780:SF2">
    <property type="entry name" value="1-AMINOCYCLOPROPANE-1-CARBOXYLATE DEAMINASE-RELATED"/>
    <property type="match status" value="1"/>
</dbReference>
<dbReference type="InterPro" id="IPR027278">
    <property type="entry name" value="ACCD_DCysDesulf"/>
</dbReference>
<evidence type="ECO:0000313" key="9">
    <source>
        <dbReference type="Proteomes" id="UP000265768"/>
    </source>
</evidence>
<accession>A0A3A4A1V9</accession>
<dbReference type="GO" id="GO:1901605">
    <property type="term" value="P:alpha-amino acid metabolic process"/>
    <property type="evidence" value="ECO:0007669"/>
    <property type="project" value="UniProtKB-ARBA"/>
</dbReference>
<evidence type="ECO:0000256" key="1">
    <source>
        <dbReference type="ARBA" id="ARBA00001933"/>
    </source>
</evidence>
<dbReference type="PANTHER" id="PTHR43780">
    <property type="entry name" value="1-AMINOCYCLOPROPANE-1-CARBOXYLATE DEAMINASE-RELATED"/>
    <property type="match status" value="1"/>
</dbReference>
<organism evidence="8 9">
    <name type="scientific">Bailinhaonella thermotolerans</name>
    <dbReference type="NCBI Taxonomy" id="1070861"/>
    <lineage>
        <taxon>Bacteria</taxon>
        <taxon>Bacillati</taxon>
        <taxon>Actinomycetota</taxon>
        <taxon>Actinomycetes</taxon>
        <taxon>Streptosporangiales</taxon>
        <taxon>Streptosporangiaceae</taxon>
        <taxon>Bailinhaonella</taxon>
    </lineage>
</organism>
<protein>
    <submittedName>
        <fullName evidence="8">Pyridoxal-phosphate dependent enzyme</fullName>
    </submittedName>
</protein>
<sequence>MPPAADPAARGPRAPAVPRPDPGVTLRETGAGVEPRVPSPLLPVEDVRLRGVRLFLKRDDLIHPEVTGNKWRKLKHNLTAAAGHERILTFGGAYSNHIRATAAAGRLHGFETVGVIRGEEHLPLNPSLAYAVSRGMRLTYLDRAAYRRKTEPAVLDRLREEWGDFYLLPEGGSNAHAVRGCAELPAEVGVPYDVICCPAGTGGTLAGIAAGLPPGARAIGFSVLKGGAFLTGEVARLQTEAYGGPRGFWHVETGFHFGGYAKSTPELDAFAAGFADRHGIALDPVYTAKMMYGVYALAGRGVLAPGARVVAVITG</sequence>
<evidence type="ECO:0000256" key="3">
    <source>
        <dbReference type="ARBA" id="ARBA00022898"/>
    </source>
</evidence>